<proteinExistence type="inferred from homology"/>
<gene>
    <name evidence="4" type="ORF">AVDCRST_MAG69-2614</name>
</gene>
<dbReference type="SUPFAM" id="SSF53474">
    <property type="entry name" value="alpha/beta-Hydrolases"/>
    <property type="match status" value="1"/>
</dbReference>
<accession>A0A6J4T528</accession>
<dbReference type="InterPro" id="IPR050565">
    <property type="entry name" value="LYPA1-2/EST-like"/>
</dbReference>
<dbReference type="Pfam" id="PF02230">
    <property type="entry name" value="Abhydrolase_2"/>
    <property type="match status" value="1"/>
</dbReference>
<feature type="domain" description="Phospholipase/carboxylesterase/thioesterase" evidence="3">
    <location>
        <begin position="10"/>
        <end position="187"/>
    </location>
</feature>
<comment type="similarity">
    <text evidence="1">Belongs to the AB hydrolase superfamily. AB hydrolase 2 family.</text>
</comment>
<organism evidence="4">
    <name type="scientific">uncultured Solirubrobacteraceae bacterium</name>
    <dbReference type="NCBI Taxonomy" id="1162706"/>
    <lineage>
        <taxon>Bacteria</taxon>
        <taxon>Bacillati</taxon>
        <taxon>Actinomycetota</taxon>
        <taxon>Thermoleophilia</taxon>
        <taxon>Solirubrobacterales</taxon>
        <taxon>Solirubrobacteraceae</taxon>
        <taxon>environmental samples</taxon>
    </lineage>
</organism>
<reference evidence="4" key="1">
    <citation type="submission" date="2020-02" db="EMBL/GenBank/DDBJ databases">
        <authorList>
            <person name="Meier V. D."/>
        </authorList>
    </citation>
    <scope>NUCLEOTIDE SEQUENCE</scope>
    <source>
        <strain evidence="4">AVDCRST_MAG69</strain>
    </source>
</reference>
<protein>
    <recommendedName>
        <fullName evidence="3">Phospholipase/carboxylesterase/thioesterase domain-containing protein</fullName>
    </recommendedName>
</protein>
<evidence type="ECO:0000313" key="4">
    <source>
        <dbReference type="EMBL" id="CAA9513356.1"/>
    </source>
</evidence>
<dbReference type="GO" id="GO:0016787">
    <property type="term" value="F:hydrolase activity"/>
    <property type="evidence" value="ECO:0007669"/>
    <property type="project" value="UniProtKB-KW"/>
</dbReference>
<dbReference type="PANTHER" id="PTHR10655">
    <property type="entry name" value="LYSOPHOSPHOLIPASE-RELATED"/>
    <property type="match status" value="1"/>
</dbReference>
<dbReference type="Gene3D" id="3.40.50.1820">
    <property type="entry name" value="alpha/beta hydrolase"/>
    <property type="match status" value="1"/>
</dbReference>
<name>A0A6J4T528_9ACTN</name>
<evidence type="ECO:0000259" key="3">
    <source>
        <dbReference type="Pfam" id="PF02230"/>
    </source>
</evidence>
<evidence type="ECO:0000256" key="1">
    <source>
        <dbReference type="ARBA" id="ARBA00006499"/>
    </source>
</evidence>
<dbReference type="EMBL" id="CADCVP010000285">
    <property type="protein sequence ID" value="CAA9513356.1"/>
    <property type="molecule type" value="Genomic_DNA"/>
</dbReference>
<dbReference type="InterPro" id="IPR003140">
    <property type="entry name" value="PLipase/COase/thioEstase"/>
</dbReference>
<sequence length="216" mass="22673">MPLADLAHQIRPAAGEPAGALVLMHGRGTSEHDLVPLFDVLDPERRLLCVAPRGPLSLPPGGQHWYIVRRVGFPDPETFLPTVAKLEGWLDGLAEETGVPIGSTVLGGFSQGAVMSWALGIGPGRPRPAGVMALSGFMPEVPGFDLQDDLAGLEAIIAHGTQDQVIPVELGRAARDRAQAAGATVTHLESAVPHTIDPGAVPQLVAWLRARTTPTP</sequence>
<keyword evidence="2" id="KW-0378">Hydrolase</keyword>
<dbReference type="PANTHER" id="PTHR10655:SF17">
    <property type="entry name" value="LYSOPHOSPHOLIPASE-LIKE PROTEIN 1"/>
    <property type="match status" value="1"/>
</dbReference>
<dbReference type="AlphaFoldDB" id="A0A6J4T528"/>
<dbReference type="InterPro" id="IPR029058">
    <property type="entry name" value="AB_hydrolase_fold"/>
</dbReference>
<evidence type="ECO:0000256" key="2">
    <source>
        <dbReference type="ARBA" id="ARBA00022801"/>
    </source>
</evidence>